<dbReference type="EMBL" id="DS469528">
    <property type="protein sequence ID" value="EDO46270.1"/>
    <property type="molecule type" value="Genomic_DNA"/>
</dbReference>
<name>A7RQD3_NEMVE</name>
<evidence type="ECO:0000313" key="5">
    <source>
        <dbReference type="EMBL" id="EDO46270.1"/>
    </source>
</evidence>
<dbReference type="OMA" id="CTHRNDI"/>
<dbReference type="PANTHER" id="PTHR48071:SF27">
    <property type="entry name" value="SCAVENGER RECEPTOR CYSTEINE-RICH TYPE 1 PROTEIN M130-LIKE"/>
    <property type="match status" value="1"/>
</dbReference>
<accession>A7RQD3</accession>
<dbReference type="Proteomes" id="UP000001593">
    <property type="component" value="Unassembled WGS sequence"/>
</dbReference>
<dbReference type="PhylomeDB" id="A7RQD3"/>
<evidence type="ECO:0000256" key="3">
    <source>
        <dbReference type="PROSITE-ProRule" id="PRU00196"/>
    </source>
</evidence>
<dbReference type="InterPro" id="IPR036772">
    <property type="entry name" value="SRCR-like_dom_sf"/>
</dbReference>
<dbReference type="Pfam" id="PF00530">
    <property type="entry name" value="SRCR"/>
    <property type="match status" value="1"/>
</dbReference>
<dbReference type="AlphaFoldDB" id="A7RQD3"/>
<dbReference type="GO" id="GO:0016020">
    <property type="term" value="C:membrane"/>
    <property type="evidence" value="ECO:0007669"/>
    <property type="project" value="InterPro"/>
</dbReference>
<keyword evidence="6" id="KW-1185">Reference proteome</keyword>
<organism evidence="5 6">
    <name type="scientific">Nematostella vectensis</name>
    <name type="common">Starlet sea anemone</name>
    <dbReference type="NCBI Taxonomy" id="45351"/>
    <lineage>
        <taxon>Eukaryota</taxon>
        <taxon>Metazoa</taxon>
        <taxon>Cnidaria</taxon>
        <taxon>Anthozoa</taxon>
        <taxon>Hexacorallia</taxon>
        <taxon>Actiniaria</taxon>
        <taxon>Edwardsiidae</taxon>
        <taxon>Nematostella</taxon>
    </lineage>
</organism>
<evidence type="ECO:0000256" key="1">
    <source>
        <dbReference type="ARBA" id="ARBA00023157"/>
    </source>
</evidence>
<keyword evidence="2" id="KW-0325">Glycoprotein</keyword>
<dbReference type="PROSITE" id="PS50287">
    <property type="entry name" value="SRCR_2"/>
    <property type="match status" value="1"/>
</dbReference>
<feature type="disulfide bond" evidence="3">
    <location>
        <begin position="75"/>
        <end position="85"/>
    </location>
</feature>
<protein>
    <recommendedName>
        <fullName evidence="4">SRCR domain-containing protein</fullName>
    </recommendedName>
</protein>
<dbReference type="SUPFAM" id="SSF56487">
    <property type="entry name" value="SRCR-like"/>
    <property type="match status" value="1"/>
</dbReference>
<evidence type="ECO:0000256" key="2">
    <source>
        <dbReference type="ARBA" id="ARBA00023180"/>
    </source>
</evidence>
<dbReference type="FunFam" id="3.10.250.10:FF:000011">
    <property type="entry name" value="Scavenger receptor class A member 5"/>
    <property type="match status" value="1"/>
</dbReference>
<evidence type="ECO:0000259" key="4">
    <source>
        <dbReference type="PROSITE" id="PS50287"/>
    </source>
</evidence>
<proteinExistence type="predicted"/>
<dbReference type="HOGENOM" id="CLU_002555_6_2_1"/>
<reference evidence="5 6" key="1">
    <citation type="journal article" date="2007" name="Science">
        <title>Sea anemone genome reveals ancestral eumetazoan gene repertoire and genomic organization.</title>
        <authorList>
            <person name="Putnam N.H."/>
            <person name="Srivastava M."/>
            <person name="Hellsten U."/>
            <person name="Dirks B."/>
            <person name="Chapman J."/>
            <person name="Salamov A."/>
            <person name="Terry A."/>
            <person name="Shapiro H."/>
            <person name="Lindquist E."/>
            <person name="Kapitonov V.V."/>
            <person name="Jurka J."/>
            <person name="Genikhovich G."/>
            <person name="Grigoriev I.V."/>
            <person name="Lucas S.M."/>
            <person name="Steele R.E."/>
            <person name="Finnerty J.R."/>
            <person name="Technau U."/>
            <person name="Martindale M.Q."/>
            <person name="Rokhsar D.S."/>
        </authorList>
    </citation>
    <scope>NUCLEOTIDE SEQUENCE [LARGE SCALE GENOMIC DNA]</scope>
    <source>
        <strain evidence="6">CH2 X CH6</strain>
    </source>
</reference>
<dbReference type="KEGG" id="nve:5518448"/>
<evidence type="ECO:0000313" key="6">
    <source>
        <dbReference type="Proteomes" id="UP000001593"/>
    </source>
</evidence>
<keyword evidence="1 3" id="KW-1015">Disulfide bond</keyword>
<dbReference type="SMART" id="SM00202">
    <property type="entry name" value="SR"/>
    <property type="match status" value="1"/>
</dbReference>
<sequence>MSWFTANQIRLSHGSYGRVEVLHNGQWGTVCDDHWTINEGRVVCRWLGYGSVVSVHQAAHYGQGSGPIWLDEVHCSGNEATLFSCQFIHRPHNCGHSEDASVVCS</sequence>
<dbReference type="InParanoid" id="A7RQD3"/>
<dbReference type="Gene3D" id="3.10.250.10">
    <property type="entry name" value="SRCR-like domain"/>
    <property type="match status" value="1"/>
</dbReference>
<dbReference type="InterPro" id="IPR001190">
    <property type="entry name" value="SRCR"/>
</dbReference>
<comment type="caution">
    <text evidence="3">Lacks conserved residue(s) required for the propagation of feature annotation.</text>
</comment>
<dbReference type="OrthoDB" id="5950113at2759"/>
<gene>
    <name evidence="5" type="ORF">NEMVEDRAFT_v1g89606</name>
</gene>
<feature type="domain" description="SRCR" evidence="4">
    <location>
        <begin position="9"/>
        <end position="105"/>
    </location>
</feature>
<dbReference type="PRINTS" id="PR00258">
    <property type="entry name" value="SPERACTRCPTR"/>
</dbReference>
<dbReference type="PANTHER" id="PTHR48071">
    <property type="entry name" value="SRCR DOMAIN-CONTAINING PROTEIN"/>
    <property type="match status" value="1"/>
</dbReference>